<name>A0AAW8VYG5_LACPE</name>
<organism evidence="2 3">
    <name type="scientific">Lactiplantibacillus pentosus</name>
    <name type="common">Lactobacillus pentosus</name>
    <dbReference type="NCBI Taxonomy" id="1589"/>
    <lineage>
        <taxon>Bacteria</taxon>
        <taxon>Bacillati</taxon>
        <taxon>Bacillota</taxon>
        <taxon>Bacilli</taxon>
        <taxon>Lactobacillales</taxon>
        <taxon>Lactobacillaceae</taxon>
        <taxon>Lactiplantibacillus</taxon>
    </lineage>
</organism>
<dbReference type="KEGG" id="lpg:BB562_12465"/>
<feature type="transmembrane region" description="Helical" evidence="1">
    <location>
        <begin position="43"/>
        <end position="68"/>
    </location>
</feature>
<feature type="transmembrane region" description="Helical" evidence="1">
    <location>
        <begin position="12"/>
        <end position="31"/>
    </location>
</feature>
<comment type="caution">
    <text evidence="2">The sequence shown here is derived from an EMBL/GenBank/DDBJ whole genome shotgun (WGS) entry which is preliminary data.</text>
</comment>
<dbReference type="Proteomes" id="UP001267003">
    <property type="component" value="Unassembled WGS sequence"/>
</dbReference>
<proteinExistence type="predicted"/>
<dbReference type="RefSeq" id="WP_101873918.1">
    <property type="nucleotide sequence ID" value="NZ_BOUG01000001.1"/>
</dbReference>
<dbReference type="AlphaFoldDB" id="A0AAW8VYG5"/>
<dbReference type="EMBL" id="JAVLAQ010000001">
    <property type="protein sequence ID" value="MDT6990750.1"/>
    <property type="molecule type" value="Genomic_DNA"/>
</dbReference>
<keyword evidence="1" id="KW-0472">Membrane</keyword>
<evidence type="ECO:0000256" key="1">
    <source>
        <dbReference type="SAM" id="Phobius"/>
    </source>
</evidence>
<protein>
    <submittedName>
        <fullName evidence="2">Uncharacterized protein</fullName>
    </submittedName>
</protein>
<keyword evidence="1" id="KW-0812">Transmembrane</keyword>
<feature type="transmembrane region" description="Helical" evidence="1">
    <location>
        <begin position="123"/>
        <end position="144"/>
    </location>
</feature>
<reference evidence="2" key="1">
    <citation type="submission" date="2023-08" db="EMBL/GenBank/DDBJ databases">
        <authorList>
            <person name="Page C.A."/>
            <person name="Perez-Diaz I.M."/>
        </authorList>
    </citation>
    <scope>NUCLEOTIDE SEQUENCE</scope>
    <source>
        <strain evidence="2">7.8.46</strain>
    </source>
</reference>
<sequence length="181" mass="20862">MDESSHKFGTFLNLIYPLLFSALFISAKFFWKLDYTVLGFDKILDSTITFSSIIIGFYTAMYGVLITLKDSDIMRAFRRNKLTGILKFQLYDSLTISFGVLLTSVLMQSLINYPGVFTGCVTNIWTFFIGYFIATSFRAITLLLNIMFHSDDESQDENTRCESVKSANERYKRLDDEKDKN</sequence>
<gene>
    <name evidence="2" type="ORF">RI536_11715</name>
</gene>
<keyword evidence="1" id="KW-1133">Transmembrane helix</keyword>
<evidence type="ECO:0000313" key="3">
    <source>
        <dbReference type="Proteomes" id="UP001267003"/>
    </source>
</evidence>
<evidence type="ECO:0000313" key="2">
    <source>
        <dbReference type="EMBL" id="MDT6990750.1"/>
    </source>
</evidence>
<accession>A0AAW8VYG5</accession>
<feature type="transmembrane region" description="Helical" evidence="1">
    <location>
        <begin position="89"/>
        <end position="111"/>
    </location>
</feature>